<evidence type="ECO:0000256" key="4">
    <source>
        <dbReference type="ARBA" id="ARBA00023163"/>
    </source>
</evidence>
<name>A0A1Y0I9W9_9GAMM</name>
<dbReference type="OrthoDB" id="9803735at2"/>
<dbReference type="InterPro" id="IPR000847">
    <property type="entry name" value="LysR_HTH_N"/>
</dbReference>
<dbReference type="CDD" id="cd05466">
    <property type="entry name" value="PBP2_LTTR_substrate"/>
    <property type="match status" value="1"/>
</dbReference>
<dbReference type="PANTHER" id="PTHR30419">
    <property type="entry name" value="HTH-TYPE TRANSCRIPTIONAL REGULATOR YBHD"/>
    <property type="match status" value="1"/>
</dbReference>
<sequence length="292" mass="32861">MDSQNIKAFLSVVENRSFSKAADHLHLTQPAISKRVQALEQELGVPLFDRSQRKAVLSEAGVVFAEKAKRIMREMTNAENAVKNIGNTVQGSIKVICSHHAGLHRLPLVLKQYTQRYPQVSLELRFLESEKAYQEILKNQADLAFITIHQRTDSQLEEHLLWDDPMSLVCSGEHALAHSQDLKLEDLQYFEAILPAEGTYTYELISNLFAKAGLELKATMPTNYLETIKMMVSAGLGWSMLPNTMVDEHLHVLNLPETRVTRHIGAVSYKSRITSNAALALIEAAKEVWGER</sequence>
<dbReference type="PANTHER" id="PTHR30419:SF8">
    <property type="entry name" value="NITROGEN ASSIMILATION TRANSCRIPTIONAL ACTIVATOR-RELATED"/>
    <property type="match status" value="1"/>
</dbReference>
<dbReference type="RefSeq" id="WP_087462228.1">
    <property type="nucleotide sequence ID" value="NZ_CP021425.1"/>
</dbReference>
<dbReference type="InterPro" id="IPR005119">
    <property type="entry name" value="LysR_subst-bd"/>
</dbReference>
<keyword evidence="3" id="KW-0238">DNA-binding</keyword>
<dbReference type="Proteomes" id="UP000196027">
    <property type="component" value="Chromosome"/>
</dbReference>
<evidence type="ECO:0000256" key="2">
    <source>
        <dbReference type="ARBA" id="ARBA00023015"/>
    </source>
</evidence>
<accession>A0A1Y0I9W9</accession>
<dbReference type="InterPro" id="IPR050950">
    <property type="entry name" value="HTH-type_LysR_regulators"/>
</dbReference>
<dbReference type="Pfam" id="PF03466">
    <property type="entry name" value="LysR_substrate"/>
    <property type="match status" value="1"/>
</dbReference>
<keyword evidence="4" id="KW-0804">Transcription</keyword>
<dbReference type="EMBL" id="CP021425">
    <property type="protein sequence ID" value="ARU57322.1"/>
    <property type="molecule type" value="Genomic_DNA"/>
</dbReference>
<dbReference type="FunFam" id="1.10.10.10:FF:000001">
    <property type="entry name" value="LysR family transcriptional regulator"/>
    <property type="match status" value="1"/>
</dbReference>
<dbReference type="PROSITE" id="PS50931">
    <property type="entry name" value="HTH_LYSR"/>
    <property type="match status" value="1"/>
</dbReference>
<evidence type="ECO:0000256" key="3">
    <source>
        <dbReference type="ARBA" id="ARBA00023125"/>
    </source>
</evidence>
<dbReference type="Gene3D" id="3.40.190.290">
    <property type="match status" value="1"/>
</dbReference>
<dbReference type="PRINTS" id="PR00039">
    <property type="entry name" value="HTHLYSR"/>
</dbReference>
<protein>
    <submittedName>
        <fullName evidence="6">Transcriptional regulator</fullName>
    </submittedName>
</protein>
<reference evidence="6 7" key="1">
    <citation type="submission" date="2017-05" db="EMBL/GenBank/DDBJ databases">
        <title>Genomic insights into alkan degradation activity of Oleiphilus messinensis.</title>
        <authorList>
            <person name="Kozyavkin S.A."/>
            <person name="Slesarev A.I."/>
            <person name="Golyshin P.N."/>
            <person name="Korzhenkov A."/>
            <person name="Golyshina O.N."/>
            <person name="Toshchakov S.V."/>
        </authorList>
    </citation>
    <scope>NUCLEOTIDE SEQUENCE [LARGE SCALE GENOMIC DNA]</scope>
    <source>
        <strain evidence="6 7">ME102</strain>
    </source>
</reference>
<proteinExistence type="inferred from homology"/>
<dbReference type="GO" id="GO:0003677">
    <property type="term" value="F:DNA binding"/>
    <property type="evidence" value="ECO:0007669"/>
    <property type="project" value="UniProtKB-KW"/>
</dbReference>
<dbReference type="GO" id="GO:0005829">
    <property type="term" value="C:cytosol"/>
    <property type="evidence" value="ECO:0007669"/>
    <property type="project" value="TreeGrafter"/>
</dbReference>
<dbReference type="AlphaFoldDB" id="A0A1Y0I9W9"/>
<keyword evidence="7" id="KW-1185">Reference proteome</keyword>
<dbReference type="InterPro" id="IPR036390">
    <property type="entry name" value="WH_DNA-bd_sf"/>
</dbReference>
<feature type="domain" description="HTH lysR-type" evidence="5">
    <location>
        <begin position="1"/>
        <end position="58"/>
    </location>
</feature>
<organism evidence="6 7">
    <name type="scientific">Oleiphilus messinensis</name>
    <dbReference type="NCBI Taxonomy" id="141451"/>
    <lineage>
        <taxon>Bacteria</taxon>
        <taxon>Pseudomonadati</taxon>
        <taxon>Pseudomonadota</taxon>
        <taxon>Gammaproteobacteria</taxon>
        <taxon>Oceanospirillales</taxon>
        <taxon>Oleiphilaceae</taxon>
        <taxon>Oleiphilus</taxon>
    </lineage>
</organism>
<dbReference type="GO" id="GO:0003700">
    <property type="term" value="F:DNA-binding transcription factor activity"/>
    <property type="evidence" value="ECO:0007669"/>
    <property type="project" value="InterPro"/>
</dbReference>
<evidence type="ECO:0000259" key="5">
    <source>
        <dbReference type="PROSITE" id="PS50931"/>
    </source>
</evidence>
<dbReference type="SUPFAM" id="SSF46785">
    <property type="entry name" value="Winged helix' DNA-binding domain"/>
    <property type="match status" value="1"/>
</dbReference>
<dbReference type="SUPFAM" id="SSF53850">
    <property type="entry name" value="Periplasmic binding protein-like II"/>
    <property type="match status" value="1"/>
</dbReference>
<evidence type="ECO:0000256" key="1">
    <source>
        <dbReference type="ARBA" id="ARBA00009437"/>
    </source>
</evidence>
<dbReference type="InterPro" id="IPR036388">
    <property type="entry name" value="WH-like_DNA-bd_sf"/>
</dbReference>
<dbReference type="Gene3D" id="1.10.10.10">
    <property type="entry name" value="Winged helix-like DNA-binding domain superfamily/Winged helix DNA-binding domain"/>
    <property type="match status" value="1"/>
</dbReference>
<gene>
    <name evidence="6" type="ORF">OLMES_3281</name>
</gene>
<dbReference type="KEGG" id="ome:OLMES_3281"/>
<evidence type="ECO:0000313" key="6">
    <source>
        <dbReference type="EMBL" id="ARU57322.1"/>
    </source>
</evidence>
<keyword evidence="2" id="KW-0805">Transcription regulation</keyword>
<comment type="similarity">
    <text evidence="1">Belongs to the LysR transcriptional regulatory family.</text>
</comment>
<evidence type="ECO:0000313" key="7">
    <source>
        <dbReference type="Proteomes" id="UP000196027"/>
    </source>
</evidence>
<dbReference type="Pfam" id="PF00126">
    <property type="entry name" value="HTH_1"/>
    <property type="match status" value="1"/>
</dbReference>